<dbReference type="RefSeq" id="WP_031366520.1">
    <property type="nucleotide sequence ID" value="NZ_FPKS01000002.1"/>
</dbReference>
<feature type="domain" description="PRD" evidence="6">
    <location>
        <begin position="281"/>
        <end position="385"/>
    </location>
</feature>
<evidence type="ECO:0000313" key="10">
    <source>
        <dbReference type="Proteomes" id="UP000218979"/>
    </source>
</evidence>
<keyword evidence="3" id="KW-0804">Transcription</keyword>
<dbReference type="EMBL" id="FPKS01000002">
    <property type="protein sequence ID" value="SFZ71454.1"/>
    <property type="molecule type" value="Genomic_DNA"/>
</dbReference>
<dbReference type="STRING" id="1122154.SAMN02746068_00401"/>
<dbReference type="InterPro" id="IPR001034">
    <property type="entry name" value="DeoR_HTH"/>
</dbReference>
<proteinExistence type="predicted"/>
<dbReference type="EMBL" id="JXJT01000002">
    <property type="protein sequence ID" value="PCS04545.1"/>
    <property type="molecule type" value="Genomic_DNA"/>
</dbReference>
<keyword evidence="10" id="KW-1185">Reference proteome</keyword>
<accession>A0A1K2H745</accession>
<dbReference type="InterPro" id="IPR002178">
    <property type="entry name" value="PTS_EIIA_type-2_dom"/>
</dbReference>
<name>A0A1K2H745_9LACT</name>
<protein>
    <submittedName>
        <fullName evidence="7">Mannitol operon activator, BglG family</fullName>
    </submittedName>
    <submittedName>
        <fullName evidence="8">Mannitol operon transcriptional antiterminator</fullName>
    </submittedName>
</protein>
<dbReference type="Gene3D" id="1.10.10.10">
    <property type="entry name" value="Winged helix-like DNA-binding domain superfamily/Winged helix DNA-binding domain"/>
    <property type="match status" value="1"/>
</dbReference>
<evidence type="ECO:0000259" key="5">
    <source>
        <dbReference type="PROSITE" id="PS51094"/>
    </source>
</evidence>
<dbReference type="SUPFAM" id="SSF46785">
    <property type="entry name" value="Winged helix' DNA-binding domain"/>
    <property type="match status" value="1"/>
</dbReference>
<dbReference type="Gene3D" id="3.40.930.10">
    <property type="entry name" value="Mannitol-specific EII, Chain A"/>
    <property type="match status" value="1"/>
</dbReference>
<dbReference type="InterPro" id="IPR036388">
    <property type="entry name" value="WH-like_DNA-bd_sf"/>
</dbReference>
<evidence type="ECO:0000313" key="7">
    <source>
        <dbReference type="EMBL" id="PCS04545.1"/>
    </source>
</evidence>
<sequence>MLVTKREQQIIDEIVKKGQVSIAELLDVVGVSRRTLYRDLQNLQDFLPNYQVSLIKIDQFYSLKGELSNLTDKRVVEDYTQNERHFMELIMLIFEQAKLADFITHFAISQPTATNDLKIIEKNLTFAGNGLVREGGLEVVASEYSKRTLLVSCLVSNLSTRDIFNFNDAIYQENKVVQLFQKAYFESVMIAFKRSKISNISDRTQGILRLFFVVTLERLGQQHLIENHYQFRPSKKALDFVTEIVQNLPDFRVNLPEIMYLSHMVDVLHFDKGGNILFNEKYDTSFSYKVRQFIENVSVTTGLNFSRDEKIFTLLNMHLRSSFILPQLFSDDKNDLIIRVQEEHARLFKVINRCLADVFDKKFSKHEVALITLHFLATLERSSRVFPMTALLITSRGRVSMAILARNLQTQFPFITSIKIIQVSQMHQEDLSHFDLIFTTEKIEDDTKELSSELFIQLSSNIGLSNVSGIARDIRKLRAKRTPRQQNDATMENPLDFQDFFLKSQVILQNFSISELTNIADFNETIYDLMRADNLIDWELLERFKRTSFGIPKTNLVLIHGISKVVPRPEFKIFDLTQEIEVIGMDKEPMMANRILFLTAPQSIDEIYNYIMGKISSSIIENTLYTTIYSSGNYDIVYELLSKIISESFTKYTTEEQ</sequence>
<keyword evidence="2" id="KW-0805">Transcription regulation</keyword>
<evidence type="ECO:0000256" key="1">
    <source>
        <dbReference type="ARBA" id="ARBA00022737"/>
    </source>
</evidence>
<dbReference type="InterPro" id="IPR050661">
    <property type="entry name" value="BglG_antiterminators"/>
</dbReference>
<dbReference type="AlphaFoldDB" id="A0A1K2H745"/>
<dbReference type="SUPFAM" id="SSF63520">
    <property type="entry name" value="PTS-regulatory domain, PRD"/>
    <property type="match status" value="1"/>
</dbReference>
<dbReference type="InterPro" id="IPR036634">
    <property type="entry name" value="PRD_sf"/>
</dbReference>
<keyword evidence="1" id="KW-0677">Repeat</keyword>
<dbReference type="PROSITE" id="PS51000">
    <property type="entry name" value="HTH_DEOR_2"/>
    <property type="match status" value="1"/>
</dbReference>
<dbReference type="PROSITE" id="PS51094">
    <property type="entry name" value="PTS_EIIA_TYPE_2"/>
    <property type="match status" value="1"/>
</dbReference>
<evidence type="ECO:0000313" key="8">
    <source>
        <dbReference type="EMBL" id="SFZ71454.1"/>
    </source>
</evidence>
<dbReference type="PANTHER" id="PTHR30185:SF18">
    <property type="entry name" value="TRANSCRIPTIONAL REGULATOR MTLR"/>
    <property type="match status" value="1"/>
</dbReference>
<evidence type="ECO:0000256" key="2">
    <source>
        <dbReference type="ARBA" id="ARBA00023015"/>
    </source>
</evidence>
<gene>
    <name evidence="7" type="ORF">RR45_GL000860</name>
    <name evidence="8" type="ORF">SAMN02746068_00401</name>
</gene>
<organism evidence="8 9">
    <name type="scientific">Pseudolactococcus chungangensis CAU 28 = DSM 22330</name>
    <dbReference type="NCBI Taxonomy" id="1122154"/>
    <lineage>
        <taxon>Bacteria</taxon>
        <taxon>Bacillati</taxon>
        <taxon>Bacillota</taxon>
        <taxon>Bacilli</taxon>
        <taxon>Lactobacillales</taxon>
        <taxon>Streptococcaceae</taxon>
        <taxon>Pseudolactococcus</taxon>
    </lineage>
</organism>
<reference evidence="7 10" key="1">
    <citation type="submission" date="2014-12" db="EMBL/GenBank/DDBJ databases">
        <title>Draft genome sequences of 10 type strains of Lactococcus.</title>
        <authorList>
            <person name="Sun Z."/>
            <person name="Zhong Z."/>
            <person name="Liu W."/>
            <person name="Zhang W."/>
            <person name="Zhang H."/>
        </authorList>
    </citation>
    <scope>NUCLEOTIDE SEQUENCE [LARGE SCALE GENOMIC DNA]</scope>
    <source>
        <strain evidence="7 10">DSM 22330</strain>
    </source>
</reference>
<dbReference type="PANTHER" id="PTHR30185">
    <property type="entry name" value="CRYPTIC BETA-GLUCOSIDE BGL OPERON ANTITERMINATOR"/>
    <property type="match status" value="1"/>
</dbReference>
<dbReference type="GO" id="GO:0003700">
    <property type="term" value="F:DNA-binding transcription factor activity"/>
    <property type="evidence" value="ECO:0007669"/>
    <property type="project" value="InterPro"/>
</dbReference>
<dbReference type="SUPFAM" id="SSF55804">
    <property type="entry name" value="Phoshotransferase/anion transport protein"/>
    <property type="match status" value="1"/>
</dbReference>
<dbReference type="Proteomes" id="UP000185655">
    <property type="component" value="Unassembled WGS sequence"/>
</dbReference>
<feature type="domain" description="HTH deoR-type" evidence="4">
    <location>
        <begin position="3"/>
        <end position="69"/>
    </location>
</feature>
<dbReference type="InterPro" id="IPR011608">
    <property type="entry name" value="PRD"/>
</dbReference>
<evidence type="ECO:0000259" key="4">
    <source>
        <dbReference type="PROSITE" id="PS51000"/>
    </source>
</evidence>
<dbReference type="InterPro" id="IPR016152">
    <property type="entry name" value="PTrfase/Anion_transptr"/>
</dbReference>
<dbReference type="OrthoDB" id="9776005at2"/>
<feature type="domain" description="PTS EIIA type-2" evidence="5">
    <location>
        <begin position="499"/>
        <end position="644"/>
    </location>
</feature>
<dbReference type="Pfam" id="PF00874">
    <property type="entry name" value="PRD"/>
    <property type="match status" value="1"/>
</dbReference>
<evidence type="ECO:0000313" key="9">
    <source>
        <dbReference type="Proteomes" id="UP000185655"/>
    </source>
</evidence>
<reference evidence="8 9" key="2">
    <citation type="submission" date="2016-11" db="EMBL/GenBank/DDBJ databases">
        <authorList>
            <person name="Jaros S."/>
            <person name="Januszkiewicz K."/>
            <person name="Wedrychowicz H."/>
        </authorList>
    </citation>
    <scope>NUCLEOTIDE SEQUENCE [LARGE SCALE GENOMIC DNA]</scope>
    <source>
        <strain evidence="8 9">DSM 22330</strain>
    </source>
</reference>
<dbReference type="Pfam" id="PF08220">
    <property type="entry name" value="HTH_DeoR"/>
    <property type="match status" value="1"/>
</dbReference>
<dbReference type="PROSITE" id="PS51372">
    <property type="entry name" value="PRD_2"/>
    <property type="match status" value="1"/>
</dbReference>
<dbReference type="InterPro" id="IPR036390">
    <property type="entry name" value="WH_DNA-bd_sf"/>
</dbReference>
<evidence type="ECO:0000259" key="6">
    <source>
        <dbReference type="PROSITE" id="PS51372"/>
    </source>
</evidence>
<evidence type="ECO:0000256" key="3">
    <source>
        <dbReference type="ARBA" id="ARBA00023163"/>
    </source>
</evidence>
<dbReference type="Proteomes" id="UP000218979">
    <property type="component" value="Unassembled WGS sequence"/>
</dbReference>